<dbReference type="AlphaFoldDB" id="A0A3M7P431"/>
<dbReference type="PANTHER" id="PTHR12353:SF1">
    <property type="entry name" value="DISKS LARGE-ASSOCIATED PROTEIN 5"/>
    <property type="match status" value="1"/>
</dbReference>
<name>A0A3M7P431_BRAPC</name>
<evidence type="ECO:0000313" key="4">
    <source>
        <dbReference type="Proteomes" id="UP000276133"/>
    </source>
</evidence>
<dbReference type="Proteomes" id="UP000276133">
    <property type="component" value="Unassembled WGS sequence"/>
</dbReference>
<comment type="caution">
    <text evidence="3">The sequence shown here is derived from an EMBL/GenBank/DDBJ whole genome shotgun (WGS) entry which is preliminary data.</text>
</comment>
<feature type="compositionally biased region" description="Polar residues" evidence="2">
    <location>
        <begin position="22"/>
        <end position="59"/>
    </location>
</feature>
<dbReference type="Pfam" id="PF03359">
    <property type="entry name" value="GKAP"/>
    <property type="match status" value="1"/>
</dbReference>
<reference evidence="3 4" key="1">
    <citation type="journal article" date="2018" name="Sci. Rep.">
        <title>Genomic signatures of local adaptation to the degree of environmental predictability in rotifers.</title>
        <authorList>
            <person name="Franch-Gras L."/>
            <person name="Hahn C."/>
            <person name="Garcia-Roger E.M."/>
            <person name="Carmona M.J."/>
            <person name="Serra M."/>
            <person name="Gomez A."/>
        </authorList>
    </citation>
    <scope>NUCLEOTIDE SEQUENCE [LARGE SCALE GENOMIC DNA]</scope>
    <source>
        <strain evidence="3">HYR1</strain>
    </source>
</reference>
<keyword evidence="4" id="KW-1185">Reference proteome</keyword>
<dbReference type="GO" id="GO:0023052">
    <property type="term" value="P:signaling"/>
    <property type="evidence" value="ECO:0007669"/>
    <property type="project" value="InterPro"/>
</dbReference>
<sequence length="231" mass="26196">SAAKKTLPPSSVRPASSKPPRRSQSVRQTNSKEATKVSATKLSSRPTRRSQSVRQTNSKEATKVSANKPKCKQTPINTTKPPSRKNMEPDKKLFKPVNFARELDIMTNKMNSSISFNEPKVDTLNETHLGAHQNLIKSKFTQEYFDQVELDKRDVKYYRDLVRFSTDKLTNLGAQWTKQNEVPEEFQGDVRSACGLAKLLIDERFSQFSELINQCEETMNVQTGLVVKLSD</sequence>
<dbReference type="OrthoDB" id="10023951at2759"/>
<gene>
    <name evidence="3" type="ORF">BpHYR1_030883</name>
</gene>
<dbReference type="PANTHER" id="PTHR12353">
    <property type="entry name" value="DISKS LARGE-ASSOCIATED PROTEIN DAP SAP90/PSD-95-ASSOCIATED PROTEIN"/>
    <property type="match status" value="1"/>
</dbReference>
<evidence type="ECO:0000256" key="1">
    <source>
        <dbReference type="ARBA" id="ARBA00008839"/>
    </source>
</evidence>
<dbReference type="InterPro" id="IPR005026">
    <property type="entry name" value="SAPAP"/>
</dbReference>
<organism evidence="3 4">
    <name type="scientific">Brachionus plicatilis</name>
    <name type="common">Marine rotifer</name>
    <name type="synonym">Brachionus muelleri</name>
    <dbReference type="NCBI Taxonomy" id="10195"/>
    <lineage>
        <taxon>Eukaryota</taxon>
        <taxon>Metazoa</taxon>
        <taxon>Spiralia</taxon>
        <taxon>Gnathifera</taxon>
        <taxon>Rotifera</taxon>
        <taxon>Eurotatoria</taxon>
        <taxon>Monogononta</taxon>
        <taxon>Pseudotrocha</taxon>
        <taxon>Ploima</taxon>
        <taxon>Brachionidae</taxon>
        <taxon>Brachionus</taxon>
    </lineage>
</organism>
<feature type="non-terminal residue" evidence="3">
    <location>
        <position position="231"/>
    </location>
</feature>
<dbReference type="STRING" id="10195.A0A3M7P431"/>
<feature type="non-terminal residue" evidence="3">
    <location>
        <position position="1"/>
    </location>
</feature>
<dbReference type="EMBL" id="REGN01013521">
    <property type="protein sequence ID" value="RMZ93836.1"/>
    <property type="molecule type" value="Genomic_DNA"/>
</dbReference>
<protein>
    <submittedName>
        <fullName evidence="3">Disks large-associated 5 isoform X2</fullName>
    </submittedName>
</protein>
<comment type="similarity">
    <text evidence="1">Belongs to the SAPAP family.</text>
</comment>
<evidence type="ECO:0000313" key="3">
    <source>
        <dbReference type="EMBL" id="RMZ93836.1"/>
    </source>
</evidence>
<feature type="region of interest" description="Disordered" evidence="2">
    <location>
        <begin position="1"/>
        <end position="92"/>
    </location>
</feature>
<accession>A0A3M7P431</accession>
<evidence type="ECO:0000256" key="2">
    <source>
        <dbReference type="SAM" id="MobiDB-lite"/>
    </source>
</evidence>
<proteinExistence type="inferred from homology"/>